<feature type="domain" description="DUF1771" evidence="2">
    <location>
        <begin position="335"/>
        <end position="400"/>
    </location>
</feature>
<evidence type="ECO:0000313" key="4">
    <source>
        <dbReference type="Proteomes" id="UP001237642"/>
    </source>
</evidence>
<evidence type="ECO:0000259" key="2">
    <source>
        <dbReference type="SMART" id="SM01162"/>
    </source>
</evidence>
<sequence length="494" mass="55495">MKMELLPSNNSYCDDDSKNLEILLEAFSSVVSLEDIASAYCQAGRDVYAASELLCNYNGSITTSSGSKDDPDGASSSKLSTDNILEKSCVERNFIPPKQKTRPVSMGTVSGVIGWEYSKTKASSHEQNTVRRPIKVYSSELPPSEVWGEHPPDSVAAPETMKKDVEDFLFRMLGDGFKLDIGVIREVLGLCGYDVNKSMETLLDLSASKLDKNDGYSCTHANKKSFEAEGFPPNNVLQPRGSSRSSETGMFTGVETDPPKKEKDTYDLQKDILNSLFSASRRIEDAPRRIIRPVTDRIGRFRRLVLEPPEDIPIEPRTFAKPKVTKDEAAESDESYDALRKAHKEFFTTMKEYYKAATDAFVKGDRVLSEKLMEQGNFFKKKAKEADDKSTEKLLETSDEEEVVFIDLHDHEPKEALRSLKCHLTSLSGIAAIPHLKVFIGDDDNDTKREARKKRIIELLEKDSIEWTEEDSGQMIVIRVDKVNPKRLSFAKKT</sequence>
<proteinExistence type="predicted"/>
<dbReference type="EMBL" id="JAUIZM010000001">
    <property type="protein sequence ID" value="KAK1405174.1"/>
    <property type="molecule type" value="Genomic_DNA"/>
</dbReference>
<comment type="caution">
    <text evidence="3">The sequence shown here is derived from an EMBL/GenBank/DDBJ whole genome shotgun (WGS) entry which is preliminary data.</text>
</comment>
<gene>
    <name evidence="3" type="ORF">POM88_004779</name>
</gene>
<dbReference type="AlphaFoldDB" id="A0AAD8JJ12"/>
<dbReference type="Pfam" id="PF24767">
    <property type="entry name" value="UBA_At5g58720"/>
    <property type="match status" value="1"/>
</dbReference>
<keyword evidence="4" id="KW-1185">Reference proteome</keyword>
<evidence type="ECO:0000313" key="3">
    <source>
        <dbReference type="EMBL" id="KAK1405174.1"/>
    </source>
</evidence>
<dbReference type="SMART" id="SM01162">
    <property type="entry name" value="DUF1771"/>
    <property type="match status" value="1"/>
</dbReference>
<name>A0AAD8JJ12_9APIA</name>
<reference evidence="3" key="2">
    <citation type="submission" date="2023-05" db="EMBL/GenBank/DDBJ databases">
        <authorList>
            <person name="Schelkunov M.I."/>
        </authorList>
    </citation>
    <scope>NUCLEOTIDE SEQUENCE</scope>
    <source>
        <strain evidence="3">Hsosn_3</strain>
        <tissue evidence="3">Leaf</tissue>
    </source>
</reference>
<accession>A0AAD8JJ12</accession>
<dbReference type="InterPro" id="IPR056254">
    <property type="entry name" value="At5g58720/SDE5-like_UBA-like"/>
</dbReference>
<organism evidence="3 4">
    <name type="scientific">Heracleum sosnowskyi</name>
    <dbReference type="NCBI Taxonomy" id="360622"/>
    <lineage>
        <taxon>Eukaryota</taxon>
        <taxon>Viridiplantae</taxon>
        <taxon>Streptophyta</taxon>
        <taxon>Embryophyta</taxon>
        <taxon>Tracheophyta</taxon>
        <taxon>Spermatophyta</taxon>
        <taxon>Magnoliopsida</taxon>
        <taxon>eudicotyledons</taxon>
        <taxon>Gunneridae</taxon>
        <taxon>Pentapetalae</taxon>
        <taxon>asterids</taxon>
        <taxon>campanulids</taxon>
        <taxon>Apiales</taxon>
        <taxon>Apiaceae</taxon>
        <taxon>Apioideae</taxon>
        <taxon>apioid superclade</taxon>
        <taxon>Tordylieae</taxon>
        <taxon>Tordyliinae</taxon>
        <taxon>Heracleum</taxon>
    </lineage>
</organism>
<dbReference type="PANTHER" id="PTHR47872">
    <property type="entry name" value="NUCLEAR RNA EXPORT FACTOR SDE5-RELATED"/>
    <property type="match status" value="1"/>
</dbReference>
<reference evidence="3" key="1">
    <citation type="submission" date="2023-02" db="EMBL/GenBank/DDBJ databases">
        <title>Genome of toxic invasive species Heracleum sosnowskyi carries increased number of genes despite the absence of recent whole-genome duplications.</title>
        <authorList>
            <person name="Schelkunov M."/>
            <person name="Shtratnikova V."/>
            <person name="Makarenko M."/>
            <person name="Klepikova A."/>
            <person name="Omelchenko D."/>
            <person name="Novikova G."/>
            <person name="Obukhova E."/>
            <person name="Bogdanov V."/>
            <person name="Penin A."/>
            <person name="Logacheva M."/>
        </authorList>
    </citation>
    <scope>NUCLEOTIDE SEQUENCE</scope>
    <source>
        <strain evidence="3">Hsosn_3</strain>
        <tissue evidence="3">Leaf</tissue>
    </source>
</reference>
<dbReference type="Proteomes" id="UP001237642">
    <property type="component" value="Unassembled WGS sequence"/>
</dbReference>
<feature type="region of interest" description="Disordered" evidence="1">
    <location>
        <begin position="229"/>
        <end position="264"/>
    </location>
</feature>
<evidence type="ECO:0000256" key="1">
    <source>
        <dbReference type="SAM" id="MobiDB-lite"/>
    </source>
</evidence>
<dbReference type="InterPro" id="IPR013899">
    <property type="entry name" value="DUF1771"/>
</dbReference>
<feature type="region of interest" description="Disordered" evidence="1">
    <location>
        <begin position="61"/>
        <end position="80"/>
    </location>
</feature>
<feature type="compositionally biased region" description="Polar residues" evidence="1">
    <location>
        <begin position="235"/>
        <end position="249"/>
    </location>
</feature>
<dbReference type="Pfam" id="PF08590">
    <property type="entry name" value="DUF1771"/>
    <property type="match status" value="1"/>
</dbReference>
<dbReference type="PANTHER" id="PTHR47872:SF1">
    <property type="entry name" value="NUCLEAR RNA EXPORT FACTOR SDE5-RELATED"/>
    <property type="match status" value="1"/>
</dbReference>
<protein>
    <submittedName>
        <fullName evidence="3">Nuclear RNA export factor like</fullName>
    </submittedName>
</protein>